<proteinExistence type="predicted"/>
<protein>
    <submittedName>
        <fullName evidence="2">Uncharacterized protein</fullName>
    </submittedName>
</protein>
<dbReference type="AlphaFoldDB" id="A0A1C0ZVX8"/>
<dbReference type="STRING" id="512399.A8709_30990"/>
<dbReference type="OrthoDB" id="2820357at2"/>
<reference evidence="3" key="1">
    <citation type="submission" date="2016-05" db="EMBL/GenBank/DDBJ databases">
        <title>Paenibacillus oryzae. sp. nov., isolated from the rice root.</title>
        <authorList>
            <person name="Zhang J."/>
            <person name="Zhang X."/>
        </authorList>
    </citation>
    <scope>NUCLEOTIDE SEQUENCE [LARGE SCALE GENOMIC DNA]</scope>
    <source>
        <strain evidence="3">KCTC13222</strain>
    </source>
</reference>
<organism evidence="2 3">
    <name type="scientific">Paenibacillus pectinilyticus</name>
    <dbReference type="NCBI Taxonomy" id="512399"/>
    <lineage>
        <taxon>Bacteria</taxon>
        <taxon>Bacillati</taxon>
        <taxon>Bacillota</taxon>
        <taxon>Bacilli</taxon>
        <taxon>Bacillales</taxon>
        <taxon>Paenibacillaceae</taxon>
        <taxon>Paenibacillus</taxon>
    </lineage>
</organism>
<dbReference type="EMBL" id="LYPC01000027">
    <property type="protein sequence ID" value="OCT12262.1"/>
    <property type="molecule type" value="Genomic_DNA"/>
</dbReference>
<evidence type="ECO:0000313" key="3">
    <source>
        <dbReference type="Proteomes" id="UP000093309"/>
    </source>
</evidence>
<feature type="chain" id="PRO_5039712416" evidence="1">
    <location>
        <begin position="21"/>
        <end position="308"/>
    </location>
</feature>
<feature type="signal peptide" evidence="1">
    <location>
        <begin position="1"/>
        <end position="20"/>
    </location>
</feature>
<dbReference type="Proteomes" id="UP000093309">
    <property type="component" value="Unassembled WGS sequence"/>
</dbReference>
<name>A0A1C0ZVX8_9BACL</name>
<evidence type="ECO:0000313" key="2">
    <source>
        <dbReference type="EMBL" id="OCT12262.1"/>
    </source>
</evidence>
<evidence type="ECO:0000256" key="1">
    <source>
        <dbReference type="SAM" id="SignalP"/>
    </source>
</evidence>
<dbReference type="RefSeq" id="WP_065856388.1">
    <property type="nucleotide sequence ID" value="NZ_LYPC01000027.1"/>
</dbReference>
<sequence length="308" mass="32852">MKKKWIMLGSAVGISSIVMVTTGFSALASTSGYDAYKSALKNTKTIQNVAVQAAASLQDNGKELANASGNFKLSLSSEAASGTAKVTANGTDQSLSFYKQANQTVLKSDTSDVYFVSQELEKRHKNDKADKTANETEIPQQVETVIDALVGNMKDFVAVDTKADGSKDISVQLNNAQIPTVVNALAPIALKEATKDEHDGEKAANGANANKLPFNEDFLKTAAPQLTQDIKIENVSIKATVNASNYISHQEADLTVSGKDDSGVAHQVTLHLQADLSDYNNTTPDTIDLTGKTVQNVKHDKHGHDANE</sequence>
<keyword evidence="1" id="KW-0732">Signal</keyword>
<accession>A0A1C0ZVX8</accession>
<gene>
    <name evidence="2" type="ORF">A8709_30990</name>
</gene>
<keyword evidence="3" id="KW-1185">Reference proteome</keyword>
<comment type="caution">
    <text evidence="2">The sequence shown here is derived from an EMBL/GenBank/DDBJ whole genome shotgun (WGS) entry which is preliminary data.</text>
</comment>